<evidence type="ECO:0000313" key="1">
    <source>
        <dbReference type="EMBL" id="VAX28010.1"/>
    </source>
</evidence>
<dbReference type="EC" id="3.4.25.1" evidence="1"/>
<dbReference type="Gene3D" id="3.60.20.10">
    <property type="entry name" value="Glutamine Phosphoribosylpyrophosphate, subunit 1, domain 1"/>
    <property type="match status" value="1"/>
</dbReference>
<dbReference type="SUPFAM" id="SSF56235">
    <property type="entry name" value="N-terminal nucleophile aminohydrolases (Ntn hydrolases)"/>
    <property type="match status" value="1"/>
</dbReference>
<dbReference type="InterPro" id="IPR001353">
    <property type="entry name" value="Proteasome_sua/b"/>
</dbReference>
<dbReference type="GO" id="GO:0051603">
    <property type="term" value="P:proteolysis involved in protein catabolic process"/>
    <property type="evidence" value="ECO:0007669"/>
    <property type="project" value="InterPro"/>
</dbReference>
<dbReference type="EMBL" id="UOGG01000047">
    <property type="protein sequence ID" value="VAX28010.1"/>
    <property type="molecule type" value="Genomic_DNA"/>
</dbReference>
<dbReference type="Pfam" id="PF00227">
    <property type="entry name" value="Proteasome"/>
    <property type="match status" value="1"/>
</dbReference>
<dbReference type="GO" id="GO:0005839">
    <property type="term" value="C:proteasome core complex"/>
    <property type="evidence" value="ECO:0007669"/>
    <property type="project" value="InterPro"/>
</dbReference>
<accession>A0A3B1CZB1</accession>
<dbReference type="GO" id="GO:0016787">
    <property type="term" value="F:hydrolase activity"/>
    <property type="evidence" value="ECO:0007669"/>
    <property type="project" value="UniProtKB-KW"/>
</dbReference>
<dbReference type="AlphaFoldDB" id="A0A3B1CZB1"/>
<name>A0A3B1CZB1_9ZZZZ</name>
<dbReference type="InterPro" id="IPR029055">
    <property type="entry name" value="Ntn_hydrolases_N"/>
</dbReference>
<reference evidence="1" key="1">
    <citation type="submission" date="2018-06" db="EMBL/GenBank/DDBJ databases">
        <authorList>
            <person name="Zhirakovskaya E."/>
        </authorList>
    </citation>
    <scope>NUCLEOTIDE SEQUENCE</scope>
</reference>
<gene>
    <name evidence="1" type="ORF">MNBD_NITROSPINAE05-897</name>
</gene>
<organism evidence="1">
    <name type="scientific">hydrothermal vent metagenome</name>
    <dbReference type="NCBI Taxonomy" id="652676"/>
    <lineage>
        <taxon>unclassified sequences</taxon>
        <taxon>metagenomes</taxon>
        <taxon>ecological metagenomes</taxon>
    </lineage>
</organism>
<keyword evidence="1" id="KW-0647">Proteasome</keyword>
<proteinExistence type="predicted"/>
<sequence length="251" mass="28698">MFEEPFRWMEAVSTRHSYVREKLKSGQPVIAVPYKHGALVFSFSSQAGKVFEVYDRIAMGGMGHPADVEKLRMTLLDMAHLEGFNRSAQDVTVARLLQFGIAPSLKQNFEEVMRAPYLIRLLLLELDPDGRPNFFRLNYDGYWENLKNGGAIAGHERVMDWIDKKIAETPFAKFTLEKAFVTACKIWEEGKQQIVSDEDKNDENSEVIFTLKDAFEKWGLEAGVLCAETKRKSIYRAIEPEEIEKLKAAVL</sequence>
<keyword evidence="1" id="KW-0378">Hydrolase</keyword>
<protein>
    <submittedName>
        <fullName evidence="1">Proteasome subunit alpha, bacterial</fullName>
        <ecNumber evidence="1">3.4.25.1</ecNumber>
    </submittedName>
</protein>